<dbReference type="GO" id="GO:0004674">
    <property type="term" value="F:protein serine/threonine kinase activity"/>
    <property type="evidence" value="ECO:0007669"/>
    <property type="project" value="UniProtKB-KW"/>
</dbReference>
<dbReference type="Pfam" id="PF00069">
    <property type="entry name" value="Pkinase"/>
    <property type="match status" value="1"/>
</dbReference>
<keyword evidence="3 7" id="KW-0418">Kinase</keyword>
<name>A0A934V5U3_9PSEU</name>
<dbReference type="Proteomes" id="UP000635245">
    <property type="component" value="Unassembled WGS sequence"/>
</dbReference>
<feature type="domain" description="Protein kinase" evidence="6">
    <location>
        <begin position="15"/>
        <end position="275"/>
    </location>
</feature>
<dbReference type="SUPFAM" id="SSF56112">
    <property type="entry name" value="Protein kinase-like (PK-like)"/>
    <property type="match status" value="1"/>
</dbReference>
<evidence type="ECO:0000256" key="4">
    <source>
        <dbReference type="ARBA" id="ARBA00022840"/>
    </source>
</evidence>
<keyword evidence="1" id="KW-0808">Transferase</keyword>
<dbReference type="CDD" id="cd14014">
    <property type="entry name" value="STKc_PknB_like"/>
    <property type="match status" value="1"/>
</dbReference>
<dbReference type="InterPro" id="IPR011009">
    <property type="entry name" value="Kinase-like_dom_sf"/>
</dbReference>
<protein>
    <submittedName>
        <fullName evidence="7">Serine/threonine protein kinase</fullName>
    </submittedName>
</protein>
<evidence type="ECO:0000256" key="3">
    <source>
        <dbReference type="ARBA" id="ARBA00022777"/>
    </source>
</evidence>
<proteinExistence type="predicted"/>
<comment type="caution">
    <text evidence="7">The sequence shown here is derived from an EMBL/GenBank/DDBJ whole genome shotgun (WGS) entry which is preliminary data.</text>
</comment>
<dbReference type="InterPro" id="IPR000719">
    <property type="entry name" value="Prot_kinase_dom"/>
</dbReference>
<dbReference type="PROSITE" id="PS00107">
    <property type="entry name" value="PROTEIN_KINASE_ATP"/>
    <property type="match status" value="1"/>
</dbReference>
<keyword evidence="7" id="KW-0723">Serine/threonine-protein kinase</keyword>
<dbReference type="PROSITE" id="PS00108">
    <property type="entry name" value="PROTEIN_KINASE_ST"/>
    <property type="match status" value="1"/>
</dbReference>
<dbReference type="PANTHER" id="PTHR43289:SF34">
    <property type="entry name" value="SERINE_THREONINE-PROTEIN KINASE YBDM-RELATED"/>
    <property type="match status" value="1"/>
</dbReference>
<dbReference type="RefSeq" id="WP_200318560.1">
    <property type="nucleotide sequence ID" value="NZ_JAENJH010000003.1"/>
</dbReference>
<evidence type="ECO:0000313" key="8">
    <source>
        <dbReference type="Proteomes" id="UP000635245"/>
    </source>
</evidence>
<evidence type="ECO:0000256" key="2">
    <source>
        <dbReference type="ARBA" id="ARBA00022741"/>
    </source>
</evidence>
<keyword evidence="4 5" id="KW-0067">ATP-binding</keyword>
<dbReference type="InterPro" id="IPR008271">
    <property type="entry name" value="Ser/Thr_kinase_AS"/>
</dbReference>
<keyword evidence="8" id="KW-1185">Reference proteome</keyword>
<gene>
    <name evidence="7" type="ORF">JHE00_14380</name>
</gene>
<accession>A0A934V5U3</accession>
<dbReference type="InterPro" id="IPR017441">
    <property type="entry name" value="Protein_kinase_ATP_BS"/>
</dbReference>
<dbReference type="PROSITE" id="PS50011">
    <property type="entry name" value="PROTEIN_KINASE_DOM"/>
    <property type="match status" value="1"/>
</dbReference>
<keyword evidence="2 5" id="KW-0547">Nucleotide-binding</keyword>
<evidence type="ECO:0000256" key="1">
    <source>
        <dbReference type="ARBA" id="ARBA00022679"/>
    </source>
</evidence>
<dbReference type="EMBL" id="JAENJH010000003">
    <property type="protein sequence ID" value="MBK1785515.1"/>
    <property type="molecule type" value="Genomic_DNA"/>
</dbReference>
<dbReference type="Gene3D" id="3.30.200.20">
    <property type="entry name" value="Phosphorylase Kinase, domain 1"/>
    <property type="match status" value="1"/>
</dbReference>
<dbReference type="GO" id="GO:0005524">
    <property type="term" value="F:ATP binding"/>
    <property type="evidence" value="ECO:0007669"/>
    <property type="project" value="UniProtKB-UniRule"/>
</dbReference>
<reference evidence="7" key="1">
    <citation type="submission" date="2020-12" db="EMBL/GenBank/DDBJ databases">
        <title>Prauserella sp. ASG 168, a novel actinomycete isolated from cave rock.</title>
        <authorList>
            <person name="Suriyachadkun C."/>
        </authorList>
    </citation>
    <scope>NUCLEOTIDE SEQUENCE</scope>
    <source>
        <strain evidence="7">ASG 168</strain>
    </source>
</reference>
<feature type="binding site" evidence="5">
    <location>
        <position position="43"/>
    </location>
    <ligand>
        <name>ATP</name>
        <dbReference type="ChEBI" id="CHEBI:30616"/>
    </ligand>
</feature>
<dbReference type="SMART" id="SM00220">
    <property type="entry name" value="S_TKc"/>
    <property type="match status" value="1"/>
</dbReference>
<organism evidence="7 8">
    <name type="scientific">Prauserella cavernicola</name>
    <dbReference type="NCBI Taxonomy" id="2800127"/>
    <lineage>
        <taxon>Bacteria</taxon>
        <taxon>Bacillati</taxon>
        <taxon>Actinomycetota</taxon>
        <taxon>Actinomycetes</taxon>
        <taxon>Pseudonocardiales</taxon>
        <taxon>Pseudonocardiaceae</taxon>
        <taxon>Prauserella</taxon>
    </lineage>
</organism>
<dbReference type="Gene3D" id="1.10.510.10">
    <property type="entry name" value="Transferase(Phosphotransferase) domain 1"/>
    <property type="match status" value="1"/>
</dbReference>
<evidence type="ECO:0000256" key="5">
    <source>
        <dbReference type="PROSITE-ProRule" id="PRU10141"/>
    </source>
</evidence>
<evidence type="ECO:0000259" key="6">
    <source>
        <dbReference type="PROSITE" id="PS50011"/>
    </source>
</evidence>
<dbReference type="PANTHER" id="PTHR43289">
    <property type="entry name" value="MITOGEN-ACTIVATED PROTEIN KINASE KINASE KINASE 20-RELATED"/>
    <property type="match status" value="1"/>
</dbReference>
<dbReference type="AlphaFoldDB" id="A0A934V5U3"/>
<sequence length="618" mass="64557">MEPLHEGEPRHAGRYRLLASLGSGGMGRVLLAVAPDGRFAAVKRIHPGFAHSEDFRERFAREVEASRLVSGAYTAAVMDADPNAVSPWLASVYVPGPSLREAVAAAGPFPVESLRYLAAGLAAALADIHRAGLVHRDLKPSNVILAADGPRVIDFGIARATEGNSELTRTGSVIGSPGFMSPEQAEGRQLTPASDVFSVGALLALAATGRSPFAGASTPQMLYNVVHTEPDLRAVPAEILSLLEPCLAKDPADRPSPEELLDALGPVAPSERPWPAAVHEQITAQQEQAVATLSEPDSAKPSRLRPVLALLAVLVLLGGTVLAATLLDVNEKHAGTAVPAAAASAASTSTAPPEPLSAAGLRSVDPCRVLGDGMTPKIDVHFFSCTYETSEQYWFDVEIGDRIPSDVTASEEIAGLPAAVDGPDSRGNCTVYALIPDQPTHGISGAAKQGPGGSDPNACDTARTRLGEAITTIRDGNGDWQDAEGTLATVDPCELADDGEAGDIFGLVTETVPDGLHGCEWSVTGTVDVSLERAVAPGNGGQPEVSLRLGDTTVHEQRYPDGGSPACAVRWSHIPVEEGFTEVVDVHYRATGSGSDVNTVCAKTRRFAETIMPRLPRT</sequence>
<evidence type="ECO:0000313" key="7">
    <source>
        <dbReference type="EMBL" id="MBK1785515.1"/>
    </source>
</evidence>